<feature type="transmembrane region" description="Helical" evidence="3">
    <location>
        <begin position="140"/>
        <end position="157"/>
    </location>
</feature>
<feature type="transmembrane region" description="Helical" evidence="3">
    <location>
        <begin position="271"/>
        <end position="292"/>
    </location>
</feature>
<dbReference type="SMART" id="SM00065">
    <property type="entry name" value="GAF"/>
    <property type="match status" value="1"/>
</dbReference>
<dbReference type="PANTHER" id="PTHR43065">
    <property type="entry name" value="SENSOR HISTIDINE KINASE"/>
    <property type="match status" value="1"/>
</dbReference>
<feature type="transmembrane region" description="Helical" evidence="3">
    <location>
        <begin position="245"/>
        <end position="265"/>
    </location>
</feature>
<keyword evidence="3" id="KW-0812">Transmembrane</keyword>
<dbReference type="SMART" id="SM00387">
    <property type="entry name" value="HATPase_c"/>
    <property type="match status" value="1"/>
</dbReference>
<dbReference type="EC" id="2.7.13.3" evidence="2"/>
<dbReference type="Pfam" id="PF01590">
    <property type="entry name" value="GAF"/>
    <property type="match status" value="1"/>
</dbReference>
<feature type="transmembrane region" description="Helical" evidence="3">
    <location>
        <begin position="6"/>
        <end position="25"/>
    </location>
</feature>
<dbReference type="Pfam" id="PF02518">
    <property type="entry name" value="HATPase_c"/>
    <property type="match status" value="1"/>
</dbReference>
<keyword evidence="5" id="KW-0808">Transferase</keyword>
<dbReference type="InterPro" id="IPR003594">
    <property type="entry name" value="HATPase_dom"/>
</dbReference>
<reference evidence="5 6" key="1">
    <citation type="submission" date="2020-02" db="EMBL/GenBank/DDBJ databases">
        <title>Draft genome sequence of Limisphaera ngatamarikiensis NGM72.4T, a thermophilic Verrucomicrobia grouped in subdivision 3.</title>
        <authorList>
            <person name="Carere C.R."/>
            <person name="Steen J."/>
            <person name="Hugenholtz P."/>
            <person name="Stott M.B."/>
        </authorList>
    </citation>
    <scope>NUCLEOTIDE SEQUENCE [LARGE SCALE GENOMIC DNA]</scope>
    <source>
        <strain evidence="5 6">NGM72.4</strain>
    </source>
</reference>
<keyword evidence="6" id="KW-1185">Reference proteome</keyword>
<keyword evidence="3" id="KW-0472">Membrane</keyword>
<feature type="transmembrane region" description="Helical" evidence="3">
    <location>
        <begin position="205"/>
        <end position="225"/>
    </location>
</feature>
<gene>
    <name evidence="5" type="primary">prsK</name>
    <name evidence="5" type="ORF">G4L39_13885</name>
</gene>
<dbReference type="SUPFAM" id="SSF55781">
    <property type="entry name" value="GAF domain-like"/>
    <property type="match status" value="1"/>
</dbReference>
<dbReference type="GO" id="GO:0004673">
    <property type="term" value="F:protein histidine kinase activity"/>
    <property type="evidence" value="ECO:0007669"/>
    <property type="project" value="UniProtKB-EC"/>
</dbReference>
<keyword evidence="5" id="KW-0418">Kinase</keyword>
<feature type="transmembrane region" description="Helical" evidence="3">
    <location>
        <begin position="99"/>
        <end position="120"/>
    </location>
</feature>
<dbReference type="SUPFAM" id="SSF55874">
    <property type="entry name" value="ATPase domain of HSP90 chaperone/DNA topoisomerase II/histidine kinase"/>
    <property type="match status" value="1"/>
</dbReference>
<dbReference type="Proteomes" id="UP000477311">
    <property type="component" value="Unassembled WGS sequence"/>
</dbReference>
<dbReference type="NCBIfam" id="TIGR02916">
    <property type="entry name" value="PEP_his_kin"/>
    <property type="match status" value="1"/>
</dbReference>
<dbReference type="InterPro" id="IPR036890">
    <property type="entry name" value="HATPase_C_sf"/>
</dbReference>
<evidence type="ECO:0000313" key="6">
    <source>
        <dbReference type="Proteomes" id="UP000477311"/>
    </source>
</evidence>
<dbReference type="PANTHER" id="PTHR43065:SF51">
    <property type="entry name" value="HISTIDINE KINASE"/>
    <property type="match status" value="1"/>
</dbReference>
<keyword evidence="3" id="KW-1133">Transmembrane helix</keyword>
<dbReference type="Gene3D" id="3.30.565.10">
    <property type="entry name" value="Histidine kinase-like ATPase, C-terminal domain"/>
    <property type="match status" value="1"/>
</dbReference>
<evidence type="ECO:0000256" key="3">
    <source>
        <dbReference type="SAM" id="Phobius"/>
    </source>
</evidence>
<dbReference type="AlphaFoldDB" id="A0A6M1RYQ3"/>
<dbReference type="Gene3D" id="3.30.450.40">
    <property type="match status" value="1"/>
</dbReference>
<evidence type="ECO:0000256" key="2">
    <source>
        <dbReference type="ARBA" id="ARBA00012438"/>
    </source>
</evidence>
<evidence type="ECO:0000313" key="5">
    <source>
        <dbReference type="EMBL" id="NGO40474.1"/>
    </source>
</evidence>
<organism evidence="5 6">
    <name type="scientific">Limisphaera ngatamarikiensis</name>
    <dbReference type="NCBI Taxonomy" id="1324935"/>
    <lineage>
        <taxon>Bacteria</taxon>
        <taxon>Pseudomonadati</taxon>
        <taxon>Verrucomicrobiota</taxon>
        <taxon>Verrucomicrobiia</taxon>
        <taxon>Limisphaerales</taxon>
        <taxon>Limisphaeraceae</taxon>
        <taxon>Limisphaera</taxon>
    </lineage>
</organism>
<feature type="transmembrane region" description="Helical" evidence="3">
    <location>
        <begin position="34"/>
        <end position="55"/>
    </location>
</feature>
<evidence type="ECO:0000259" key="4">
    <source>
        <dbReference type="PROSITE" id="PS50109"/>
    </source>
</evidence>
<dbReference type="InterPro" id="IPR003018">
    <property type="entry name" value="GAF"/>
</dbReference>
<dbReference type="EMBL" id="JAAKYA010000095">
    <property type="protein sequence ID" value="NGO40474.1"/>
    <property type="molecule type" value="Genomic_DNA"/>
</dbReference>
<accession>A0A6M1RYQ3</accession>
<comment type="caution">
    <text evidence="5">The sequence shown here is derived from an EMBL/GenBank/DDBJ whole genome shotgun (WGS) entry which is preliminary data.</text>
</comment>
<proteinExistence type="predicted"/>
<name>A0A6M1RYQ3_9BACT</name>
<evidence type="ECO:0000256" key="1">
    <source>
        <dbReference type="ARBA" id="ARBA00000085"/>
    </source>
</evidence>
<dbReference type="PROSITE" id="PS50109">
    <property type="entry name" value="HIS_KIN"/>
    <property type="match status" value="1"/>
</dbReference>
<dbReference type="InterPro" id="IPR004358">
    <property type="entry name" value="Sig_transdc_His_kin-like_C"/>
</dbReference>
<comment type="catalytic activity">
    <reaction evidence="1">
        <text>ATP + protein L-histidine = ADP + protein N-phospho-L-histidine.</text>
        <dbReference type="EC" id="2.7.13.3"/>
    </reaction>
</comment>
<dbReference type="PRINTS" id="PR00344">
    <property type="entry name" value="BCTRLSENSOR"/>
</dbReference>
<sequence>MNWFPLIHIAAGGAALALAVGALWVRPRHPAQGWLAAGLVLLALEALCQCGSFLTDTRESMLAWQRVALLTASFVPAVWLGFSLTFARGEPARFLRRWRWVLAVLGLCLPALTLAFYPVLILETGPLPPPGNWFFRGHPVVRVLHTGLVVGAVLVLTQLESTYRAAVGTGRWRIKYAVVGLALLFGTRIYTASQALLYAGPNFQLSLLNAAALLLACGLIGLALYRSRLAVLDLYPSAVAIHRSLTILLSGVYLVVVGLLATWVTRAGGESAFPLVAFVLLVGAVGLSVLWMSDRVRQRLRLFVSRHFHRPFHDYRQVWSRFAERTSARLDRTELCREVARLISETFEALSVSIWLLELSRSRLVLAASTSLPAGQVRALDVNELLPEFTRLASEKPGPVELETGRAGWCHVLREANPAFFQQGGSRWGVPLVAGQELVGFLVVGDRVAGLAYHPEDLELLTCLAEQLASALRTLNLSEQLAQAREWEAFQTMSAFLIHDLKNTASTLGLMLRNLPVHFDNPAFREDAIRGLGRCVRHINELIERLTTLRHKPRIQKRPVRLETVLQAALETLGKPEGIEIQTRWPELPPLLLDPDAVQSVVTNLLLNARDAITPPGRISLEVSVHGGWICLRVADTGCGMSPEFIAHKLFRPFQTTKKNGLGIGMFQVRTLVELHGGRLEVQSQPGQGTVFGVWLPMIVAESVAHEAEPAHRG</sequence>
<dbReference type="InterPro" id="IPR005467">
    <property type="entry name" value="His_kinase_dom"/>
</dbReference>
<feature type="transmembrane region" description="Helical" evidence="3">
    <location>
        <begin position="67"/>
        <end position="87"/>
    </location>
</feature>
<feature type="domain" description="Histidine kinase" evidence="4">
    <location>
        <begin position="496"/>
        <end position="700"/>
    </location>
</feature>
<dbReference type="InterPro" id="IPR029016">
    <property type="entry name" value="GAF-like_dom_sf"/>
</dbReference>
<feature type="transmembrane region" description="Helical" evidence="3">
    <location>
        <begin position="178"/>
        <end position="199"/>
    </location>
</feature>
<dbReference type="RefSeq" id="WP_165109103.1">
    <property type="nucleotide sequence ID" value="NZ_JAAKYA010000095.1"/>
</dbReference>
<protein>
    <recommendedName>
        <fullName evidence="2">histidine kinase</fullName>
        <ecNumber evidence="2">2.7.13.3</ecNumber>
    </recommendedName>
</protein>
<dbReference type="InterPro" id="IPR014265">
    <property type="entry name" value="XrtA/PrsK"/>
</dbReference>